<dbReference type="InterPro" id="IPR045651">
    <property type="entry name" value="DUF6398"/>
</dbReference>
<dbReference type="Pfam" id="PF19935">
    <property type="entry name" value="DUF6398"/>
    <property type="match status" value="1"/>
</dbReference>
<dbReference type="SUPFAM" id="SSF48452">
    <property type="entry name" value="TPR-like"/>
    <property type="match status" value="1"/>
</dbReference>
<evidence type="ECO:0000256" key="3">
    <source>
        <dbReference type="ARBA" id="ARBA00022989"/>
    </source>
</evidence>
<dbReference type="Gene3D" id="1.25.40.10">
    <property type="entry name" value="Tetratricopeptide repeat domain"/>
    <property type="match status" value="1"/>
</dbReference>
<comment type="subcellular location">
    <subcellularLocation>
        <location evidence="1">Membrane</location>
        <topology evidence="1">Multi-pass membrane protein</topology>
    </subcellularLocation>
</comment>
<comment type="caution">
    <text evidence="6">The sequence shown here is derived from an EMBL/GenBank/DDBJ whole genome shotgun (WGS) entry which is preliminary data.</text>
</comment>
<protein>
    <submittedName>
        <fullName evidence="6">Tetratricopeptide (TPR) repeat protein</fullName>
    </submittedName>
</protein>
<dbReference type="RefSeq" id="WP_021283829.1">
    <property type="nucleotide sequence ID" value="NZ_JAGGLL010000008.1"/>
</dbReference>
<dbReference type="Proteomes" id="UP001519308">
    <property type="component" value="Unassembled WGS sequence"/>
</dbReference>
<feature type="domain" description="DUF6398" evidence="5">
    <location>
        <begin position="17"/>
        <end position="121"/>
    </location>
</feature>
<dbReference type="InterPro" id="IPR011990">
    <property type="entry name" value="TPR-like_helical_dom_sf"/>
</dbReference>
<proteinExistence type="predicted"/>
<evidence type="ECO:0000256" key="1">
    <source>
        <dbReference type="ARBA" id="ARBA00004141"/>
    </source>
</evidence>
<organism evidence="6 7">
    <name type="scientific">Clostridium punense</name>
    <dbReference type="NCBI Taxonomy" id="1054297"/>
    <lineage>
        <taxon>Bacteria</taxon>
        <taxon>Bacillati</taxon>
        <taxon>Bacillota</taxon>
        <taxon>Clostridia</taxon>
        <taxon>Eubacteriales</taxon>
        <taxon>Clostridiaceae</taxon>
        <taxon>Clostridium</taxon>
    </lineage>
</organism>
<keyword evidence="2" id="KW-0812">Transmembrane</keyword>
<keyword evidence="3" id="KW-1133">Transmembrane helix</keyword>
<keyword evidence="7" id="KW-1185">Reference proteome</keyword>
<sequence length="446" mass="51153">MSNRKVPKAMEEKFNETSKIIEEFCSEHLNHEYEDLCVDLCAALCRKRPSPLEKGRAKTWACAIVHAIGSANFLFDPEQDPHMKAKDLYLNFGVSSSSGGTKSREIQELMDVNFFNGQWTLPSKLEDNPMIWQLSVNGLIIDVRNAPRELQEEAYRQGLIPYIPADKDKEDKKREDKASKCQGSKIIEFPGNKTKSKRKKNLTEKERKQLADEIISGVYECDYADEAIELAKEALEMYENCSQAYIVLGDVSDCSNLERKAYFQKAVEAAKNELGKEFEELKGHFWLAHETRPYMMAKANLAHYLWDIGHRSEAIKEAKEMLQLNPNDNQGIRWLIVNWLILENDSYIEELLKFYEDDASASIIFSKALLEFKKGNNKEAEKALKEAKNHNPHVIPYLIGKKKLPKQPPEYMGFGDDLEAQSYVFDGGYEAWKNTEGAIAWIKTIK</sequence>
<dbReference type="InterPro" id="IPR007311">
    <property type="entry name" value="ST7"/>
</dbReference>
<dbReference type="EMBL" id="JAGGLL010000008">
    <property type="protein sequence ID" value="MBP2021535.1"/>
    <property type="molecule type" value="Genomic_DNA"/>
</dbReference>
<evidence type="ECO:0000259" key="5">
    <source>
        <dbReference type="Pfam" id="PF19935"/>
    </source>
</evidence>
<dbReference type="InterPro" id="IPR019734">
    <property type="entry name" value="TPR_rpt"/>
</dbReference>
<evidence type="ECO:0000313" key="7">
    <source>
        <dbReference type="Proteomes" id="UP001519308"/>
    </source>
</evidence>
<keyword evidence="4" id="KW-0472">Membrane</keyword>
<dbReference type="SMART" id="SM00028">
    <property type="entry name" value="TPR"/>
    <property type="match status" value="2"/>
</dbReference>
<accession>A0ABS4K187</accession>
<reference evidence="6 7" key="1">
    <citation type="submission" date="2021-03" db="EMBL/GenBank/DDBJ databases">
        <title>Genomic Encyclopedia of Type Strains, Phase IV (KMG-IV): sequencing the most valuable type-strain genomes for metagenomic binning, comparative biology and taxonomic classification.</title>
        <authorList>
            <person name="Goeker M."/>
        </authorList>
    </citation>
    <scope>NUCLEOTIDE SEQUENCE [LARGE SCALE GENOMIC DNA]</scope>
    <source>
        <strain evidence="6 7">DSM 28650</strain>
    </source>
</reference>
<evidence type="ECO:0000256" key="4">
    <source>
        <dbReference type="ARBA" id="ARBA00023136"/>
    </source>
</evidence>
<evidence type="ECO:0000313" key="6">
    <source>
        <dbReference type="EMBL" id="MBP2021535.1"/>
    </source>
</evidence>
<dbReference type="Pfam" id="PF04184">
    <property type="entry name" value="ST7"/>
    <property type="match status" value="1"/>
</dbReference>
<name>A0ABS4K187_9CLOT</name>
<gene>
    <name evidence="6" type="ORF">J2Z44_001331</name>
</gene>
<evidence type="ECO:0000256" key="2">
    <source>
        <dbReference type="ARBA" id="ARBA00022692"/>
    </source>
</evidence>